<dbReference type="Pfam" id="PF09756">
    <property type="entry name" value="DDRGK"/>
    <property type="match status" value="1"/>
</dbReference>
<dbReference type="Proteomes" id="UP001162541">
    <property type="component" value="Chromosome 4"/>
</dbReference>
<evidence type="ECO:0000256" key="10">
    <source>
        <dbReference type="SAM" id="MobiDB-lite"/>
    </source>
</evidence>
<evidence type="ECO:0000313" key="14">
    <source>
        <dbReference type="Proteomes" id="UP000077202"/>
    </source>
</evidence>
<dbReference type="FunFam" id="1.10.10.10:FF:000143">
    <property type="entry name" value="DDRGK domain-containing protein 1"/>
    <property type="match status" value="1"/>
</dbReference>
<evidence type="ECO:0000313" key="15">
    <source>
        <dbReference type="Proteomes" id="UP001162541"/>
    </source>
</evidence>
<feature type="compositionally biased region" description="Basic and acidic residues" evidence="10">
    <location>
        <begin position="118"/>
        <end position="175"/>
    </location>
</feature>
<reference evidence="15" key="3">
    <citation type="journal article" date="2020" name="Curr. Biol.">
        <title>Chromatin organization in early land plants reveals an ancestral association between H3K27me3, transposons, and constitutive heterochromatin.</title>
        <authorList>
            <person name="Montgomery S.A."/>
            <person name="Tanizawa Y."/>
            <person name="Galik B."/>
            <person name="Wang N."/>
            <person name="Ito T."/>
            <person name="Mochizuki T."/>
            <person name="Akimcheva S."/>
            <person name="Bowman J.L."/>
            <person name="Cognat V."/>
            <person name="Marechal-Drouard L."/>
            <person name="Ekker H."/>
            <person name="Hong S.F."/>
            <person name="Kohchi T."/>
            <person name="Lin S.S."/>
            <person name="Liu L.D."/>
            <person name="Nakamura Y."/>
            <person name="Valeeva L.R."/>
            <person name="Shakirov E.V."/>
            <person name="Shippen D.E."/>
            <person name="Wei W.L."/>
            <person name="Yagura M."/>
            <person name="Yamaoka S."/>
            <person name="Yamato K.T."/>
            <person name="Liu C."/>
            <person name="Berger F."/>
        </authorList>
    </citation>
    <scope>NUCLEOTIDE SEQUENCE [LARGE SCALE GENOMIC DNA]</scope>
    <source>
        <strain evidence="15">Tak-1</strain>
    </source>
</reference>
<keyword evidence="7 11" id="KW-1133">Transmembrane helix</keyword>
<dbReference type="EMBL" id="LVLJ01000960">
    <property type="protein sequence ID" value="OAE31800.1"/>
    <property type="molecule type" value="Genomic_DNA"/>
</dbReference>
<dbReference type="SMART" id="SM01128">
    <property type="entry name" value="DDRGK"/>
    <property type="match status" value="1"/>
</dbReference>
<dbReference type="EMBL" id="AP019869">
    <property type="protein sequence ID" value="BBN07770.1"/>
    <property type="molecule type" value="Genomic_DNA"/>
</dbReference>
<feature type="compositionally biased region" description="Acidic residues" evidence="10">
    <location>
        <begin position="91"/>
        <end position="102"/>
    </location>
</feature>
<evidence type="ECO:0000256" key="11">
    <source>
        <dbReference type="SAM" id="Phobius"/>
    </source>
</evidence>
<dbReference type="InterPro" id="IPR036390">
    <property type="entry name" value="WH_DNA-bd_sf"/>
</dbReference>
<dbReference type="InterPro" id="IPR019153">
    <property type="entry name" value="DDRGK_dom-contain"/>
</dbReference>
<sequence>MEQVAWFLALLMGMIVAPLLLWSRRERRRRRDVPSSPETPEEIQGDEIVPSVPSGRRGRVSGGTSRMRLRNVSAASSASSSTPSTVANPDGYDDEEEEEEIVDASYYKAKASKKKLEKKQEKEARKQAEVASRELRKEKVDKHAEMRRQKDEEREAEERRKEEEAAEQKLREEEAANAEFDKWKNAFSVDTEGTQEQDVQEEGQGLLNDFVEYIKKHKCVGLEDLAAEFNLRTQDCINRVLALEQMGRISGVMDDRGKFIYISPEEMRAVAEYIKRLGRVSIAHLARKSNEFIDLESKKLASDLPKDTEAEEVEHFLPGAPISVG</sequence>
<comment type="function">
    <text evidence="9">Substrate adapter for ufmylation, the covalent attachment of the ubiquitin-like modifier UFM1 to substrate proteins.</text>
</comment>
<gene>
    <name evidence="13" type="ORF">AXG93_1838s1100</name>
    <name evidence="12" type="ORF">Mp_4g06310</name>
</gene>
<evidence type="ECO:0000256" key="4">
    <source>
        <dbReference type="ARBA" id="ARBA00022692"/>
    </source>
</evidence>
<keyword evidence="8 11" id="KW-0472">Membrane</keyword>
<evidence type="ECO:0000256" key="6">
    <source>
        <dbReference type="ARBA" id="ARBA00022824"/>
    </source>
</evidence>
<dbReference type="GO" id="GO:0044389">
    <property type="term" value="F:ubiquitin-like protein ligase binding"/>
    <property type="evidence" value="ECO:0007669"/>
    <property type="project" value="TreeGrafter"/>
</dbReference>
<evidence type="ECO:0000313" key="12">
    <source>
        <dbReference type="EMBL" id="BBN07770.1"/>
    </source>
</evidence>
<evidence type="ECO:0000256" key="3">
    <source>
        <dbReference type="ARBA" id="ARBA00018218"/>
    </source>
</evidence>
<organism evidence="13 14">
    <name type="scientific">Marchantia polymorpha subsp. ruderalis</name>
    <dbReference type="NCBI Taxonomy" id="1480154"/>
    <lineage>
        <taxon>Eukaryota</taxon>
        <taxon>Viridiplantae</taxon>
        <taxon>Streptophyta</taxon>
        <taxon>Embryophyta</taxon>
        <taxon>Marchantiophyta</taxon>
        <taxon>Marchantiopsida</taxon>
        <taxon>Marchantiidae</taxon>
        <taxon>Marchantiales</taxon>
        <taxon>Marchantiaceae</taxon>
        <taxon>Marchantia</taxon>
    </lineage>
</organism>
<dbReference type="Proteomes" id="UP000077202">
    <property type="component" value="Unassembled WGS sequence"/>
</dbReference>
<keyword evidence="6" id="KW-0256">Endoplasmic reticulum</keyword>
<accession>A0A176WF10</accession>
<dbReference type="PANTHER" id="PTHR48176:SF1">
    <property type="entry name" value="DDRGK DOMAIN-CONTAINING PROTEIN 1"/>
    <property type="match status" value="1"/>
</dbReference>
<reference evidence="13 14" key="1">
    <citation type="submission" date="2016-03" db="EMBL/GenBank/DDBJ databases">
        <title>Mechanisms controlling the formation of the plant cell surface in tip-growing cells are functionally conserved among land plants.</title>
        <authorList>
            <person name="Honkanen S."/>
            <person name="Jones V.A."/>
            <person name="Morieri G."/>
            <person name="Champion C."/>
            <person name="Hetherington A.J."/>
            <person name="Kelly S."/>
            <person name="Saint-Marcoux D."/>
            <person name="Proust H."/>
            <person name="Prescott H."/>
            <person name="Dolan L."/>
        </authorList>
    </citation>
    <scope>NUCLEOTIDE SEQUENCE [LARGE SCALE GENOMIC DNA]</scope>
    <source>
        <strain evidence="14">cv. Tak-1 and cv. Tak-2</strain>
        <tissue evidence="13">Whole gametophyte</tissue>
    </source>
</reference>
<protein>
    <recommendedName>
        <fullName evidence="3">DDRGK domain-containing protein 1</fullName>
    </recommendedName>
</protein>
<proteinExistence type="inferred from homology"/>
<comment type="subcellular location">
    <subcellularLocation>
        <location evidence="1">Endoplasmic reticulum membrane</location>
        <topology evidence="1">Single-pass membrane protein</topology>
    </subcellularLocation>
</comment>
<evidence type="ECO:0000256" key="1">
    <source>
        <dbReference type="ARBA" id="ARBA00004389"/>
    </source>
</evidence>
<feature type="transmembrane region" description="Helical" evidence="11">
    <location>
        <begin position="6"/>
        <end position="22"/>
    </location>
</feature>
<dbReference type="GO" id="GO:0005789">
    <property type="term" value="C:endoplasmic reticulum membrane"/>
    <property type="evidence" value="ECO:0007669"/>
    <property type="project" value="UniProtKB-SubCell"/>
</dbReference>
<dbReference type="InterPro" id="IPR050899">
    <property type="entry name" value="DDRGK_domain-containing"/>
</dbReference>
<evidence type="ECO:0000256" key="9">
    <source>
        <dbReference type="ARBA" id="ARBA00023438"/>
    </source>
</evidence>
<dbReference type="SUPFAM" id="SSF46785">
    <property type="entry name" value="Winged helix' DNA-binding domain"/>
    <property type="match status" value="1"/>
</dbReference>
<reference evidence="12" key="2">
    <citation type="journal article" date="2019" name="Curr. Biol.">
        <title>Chromatin organization in early land plants reveals an ancestral association between H3K27me3, transposons, and constitutive heterochromatin.</title>
        <authorList>
            <person name="Montgomery S.A."/>
            <person name="Tanizawa Y."/>
            <person name="Galik B."/>
            <person name="Wang N."/>
            <person name="Ito T."/>
            <person name="Mochizuki T."/>
            <person name="Akimcheva S."/>
            <person name="Bowman J."/>
            <person name="Cognat V."/>
            <person name="Drouard L."/>
            <person name="Ekker H."/>
            <person name="Houng S."/>
            <person name="Kohchi T."/>
            <person name="Lin S."/>
            <person name="Liu L.D."/>
            <person name="Nakamura Y."/>
            <person name="Valeeva L.R."/>
            <person name="Shakirov E.V."/>
            <person name="Shippen D.E."/>
            <person name="Wei W."/>
            <person name="Yagura M."/>
            <person name="Yamaoka S."/>
            <person name="Yamato K.T."/>
            <person name="Liu C."/>
            <person name="Berger F."/>
        </authorList>
    </citation>
    <scope>NUCLEOTIDE SEQUENCE [LARGE SCALE GENOMIC DNA]</scope>
    <source>
        <strain evidence="12">Tak-1</strain>
    </source>
</reference>
<comment type="similarity">
    <text evidence="2">Belongs to the DDRGK1 family.</text>
</comment>
<keyword evidence="4 11" id="KW-0812">Transmembrane</keyword>
<dbReference type="Gene3D" id="1.10.10.10">
    <property type="entry name" value="Winged helix-like DNA-binding domain superfamily/Winged helix DNA-binding domain"/>
    <property type="match status" value="1"/>
</dbReference>
<dbReference type="AlphaFoldDB" id="A0A176WF10"/>
<evidence type="ECO:0000256" key="7">
    <source>
        <dbReference type="ARBA" id="ARBA00022989"/>
    </source>
</evidence>
<dbReference type="PANTHER" id="PTHR48176">
    <property type="entry name" value="DDRGK DOMAIN-CONTAINING PROTEIN 1"/>
    <property type="match status" value="1"/>
</dbReference>
<evidence type="ECO:0000256" key="8">
    <source>
        <dbReference type="ARBA" id="ARBA00023136"/>
    </source>
</evidence>
<evidence type="ECO:0000313" key="13">
    <source>
        <dbReference type="EMBL" id="OAE31800.1"/>
    </source>
</evidence>
<keyword evidence="5" id="KW-0833">Ubl conjugation pathway</keyword>
<evidence type="ECO:0000256" key="5">
    <source>
        <dbReference type="ARBA" id="ARBA00022786"/>
    </source>
</evidence>
<feature type="region of interest" description="Disordered" evidence="10">
    <location>
        <begin position="27"/>
        <end position="175"/>
    </location>
</feature>
<dbReference type="InterPro" id="IPR036388">
    <property type="entry name" value="WH-like_DNA-bd_sf"/>
</dbReference>
<evidence type="ECO:0000256" key="2">
    <source>
        <dbReference type="ARBA" id="ARBA00009829"/>
    </source>
</evidence>
<name>A0A176WF10_MARPO</name>
<keyword evidence="14" id="KW-1185">Reference proteome</keyword>
<feature type="compositionally biased region" description="Low complexity" evidence="10">
    <location>
        <begin position="62"/>
        <end position="89"/>
    </location>
</feature>